<evidence type="ECO:0000256" key="2">
    <source>
        <dbReference type="ARBA" id="ARBA00006485"/>
    </source>
</evidence>
<sequence>MSDRKLSPLDDGELSDDSANQSRAQSSSRFSDEDGQPKLKRQEQEEKSNKDKEVEMRNKLVHKYSKHRGRDDEEDEMFTIQPSDAQRAKDQILKKDAEREQERKKLASERRDKEERANRNRDPEPQRNREAKATGRDRERSDRNIRHDDRHRHREDRKPISAPHSSHSRDRSSDKNRRKIHERKHKRKTSSSPEDVRERPREEKHKHRSPHKKRHLKEDVETSEISVKKRTEIHAERTVTEVEVVEVREEYFVEDEPAKSPIPQDEQITSFTLDSPAGPKKYSKFESSPEPEPATPDLSDVENSPGTSERGIDDDDVLEEDEAEDELPFDTENVKWEELNADQKSMLAPDTRKKLEDEYQNRLRSQLPVFYPGFMGCRNVAEYECVNRVEEGTFGVVYRAKNKRTDEIVALKRLKMEKEREGFPITSLREINMLLKAGNHPNIVNVIEVLIGSNMDKIYVAMEFVEHDMKSLMDTMHRKNKFFTVGQQKTLLHQLLSGLDHMHKLWILHRDLKTSNLLLSHKGILKIADFGLAREYGDPLKPFTSIVVTLWYRSPELLLGQKLYSRPIDLWSVGCIMAEFILLKPLFMGKGECEQIKKIFLELGTPTEQIWPGVSELPGMKQGSFGNFTYNQLRKKFKAAVLNESGFQLMGRLLTYDPQQRITAAEAIQHKWFTEDPQPTPPEMFPTFPAKSEQNKAPPQSAEKRENAYEKILNPETAKLFKELKVRPEHVSSGGFSLKFDKARF</sequence>
<evidence type="ECO:0000256" key="3">
    <source>
        <dbReference type="ARBA" id="ARBA00012425"/>
    </source>
</evidence>
<feature type="domain" description="Protein kinase" evidence="12">
    <location>
        <begin position="383"/>
        <end position="673"/>
    </location>
</feature>
<evidence type="ECO:0000256" key="4">
    <source>
        <dbReference type="ARBA" id="ARBA00022527"/>
    </source>
</evidence>
<evidence type="ECO:0000313" key="13">
    <source>
        <dbReference type="EMBL" id="CAD6192481.1"/>
    </source>
</evidence>
<organism evidence="13 14">
    <name type="scientific">Caenorhabditis auriculariae</name>
    <dbReference type="NCBI Taxonomy" id="2777116"/>
    <lineage>
        <taxon>Eukaryota</taxon>
        <taxon>Metazoa</taxon>
        <taxon>Ecdysozoa</taxon>
        <taxon>Nematoda</taxon>
        <taxon>Chromadorea</taxon>
        <taxon>Rhabditida</taxon>
        <taxon>Rhabditina</taxon>
        <taxon>Rhabditomorpha</taxon>
        <taxon>Rhabditoidea</taxon>
        <taxon>Rhabditidae</taxon>
        <taxon>Peloderinae</taxon>
        <taxon>Caenorhabditis</taxon>
    </lineage>
</organism>
<dbReference type="Pfam" id="PF00069">
    <property type="entry name" value="Pkinase"/>
    <property type="match status" value="1"/>
</dbReference>
<dbReference type="SMART" id="SM00220">
    <property type="entry name" value="S_TKc"/>
    <property type="match status" value="1"/>
</dbReference>
<dbReference type="InterPro" id="IPR000719">
    <property type="entry name" value="Prot_kinase_dom"/>
</dbReference>
<comment type="catalytic activity">
    <reaction evidence="9">
        <text>L-threonyl-[protein] + ATP = O-phospho-L-threonyl-[protein] + ADP + H(+)</text>
        <dbReference type="Rhea" id="RHEA:46608"/>
        <dbReference type="Rhea" id="RHEA-COMP:11060"/>
        <dbReference type="Rhea" id="RHEA-COMP:11605"/>
        <dbReference type="ChEBI" id="CHEBI:15378"/>
        <dbReference type="ChEBI" id="CHEBI:30013"/>
        <dbReference type="ChEBI" id="CHEBI:30616"/>
        <dbReference type="ChEBI" id="CHEBI:61977"/>
        <dbReference type="ChEBI" id="CHEBI:456216"/>
        <dbReference type="EC" id="2.7.11.22"/>
    </reaction>
</comment>
<feature type="region of interest" description="Disordered" evidence="11">
    <location>
        <begin position="675"/>
        <end position="706"/>
    </location>
</feature>
<feature type="compositionally biased region" description="Basic and acidic residues" evidence="11">
    <location>
        <begin position="86"/>
        <end position="148"/>
    </location>
</feature>
<dbReference type="PROSITE" id="PS00108">
    <property type="entry name" value="PROTEIN_KINASE_ST"/>
    <property type="match status" value="1"/>
</dbReference>
<dbReference type="GO" id="GO:0005737">
    <property type="term" value="C:cytoplasm"/>
    <property type="evidence" value="ECO:0007669"/>
    <property type="project" value="UniProtKB-ARBA"/>
</dbReference>
<dbReference type="OrthoDB" id="647at2759"/>
<keyword evidence="5" id="KW-0808">Transferase</keyword>
<keyword evidence="14" id="KW-1185">Reference proteome</keyword>
<reference evidence="13" key="1">
    <citation type="submission" date="2020-10" db="EMBL/GenBank/DDBJ databases">
        <authorList>
            <person name="Kikuchi T."/>
        </authorList>
    </citation>
    <scope>NUCLEOTIDE SEQUENCE</scope>
    <source>
        <strain evidence="13">NKZ352</strain>
    </source>
</reference>
<keyword evidence="6" id="KW-0547">Nucleotide-binding</keyword>
<comment type="catalytic activity">
    <reaction evidence="10">
        <text>L-seryl-[protein] + ATP = O-phospho-L-seryl-[protein] + ADP + H(+)</text>
        <dbReference type="Rhea" id="RHEA:17989"/>
        <dbReference type="Rhea" id="RHEA-COMP:9863"/>
        <dbReference type="Rhea" id="RHEA-COMP:11604"/>
        <dbReference type="ChEBI" id="CHEBI:15378"/>
        <dbReference type="ChEBI" id="CHEBI:29999"/>
        <dbReference type="ChEBI" id="CHEBI:30616"/>
        <dbReference type="ChEBI" id="CHEBI:83421"/>
        <dbReference type="ChEBI" id="CHEBI:456216"/>
        <dbReference type="EC" id="2.7.11.22"/>
    </reaction>
</comment>
<keyword evidence="8" id="KW-0067">ATP-binding</keyword>
<dbReference type="Gene3D" id="3.30.200.20">
    <property type="entry name" value="Phosphorylase Kinase, domain 1"/>
    <property type="match status" value="1"/>
</dbReference>
<evidence type="ECO:0000256" key="9">
    <source>
        <dbReference type="ARBA" id="ARBA00047811"/>
    </source>
</evidence>
<accession>A0A8S1HDE7</accession>
<dbReference type="PANTHER" id="PTHR24056:SF107">
    <property type="entry name" value="CYCLIN-DEPENDENT KINASE 11A-RELATED"/>
    <property type="match status" value="1"/>
</dbReference>
<keyword evidence="7" id="KW-0418">Kinase</keyword>
<evidence type="ECO:0000256" key="1">
    <source>
        <dbReference type="ARBA" id="ARBA00004123"/>
    </source>
</evidence>
<feature type="compositionally biased region" description="Basic and acidic residues" evidence="11">
    <location>
        <begin position="194"/>
        <end position="203"/>
    </location>
</feature>
<comment type="similarity">
    <text evidence="2">Belongs to the protein kinase superfamily. CMGC Ser/Thr protein kinase family. CDC2/CDKX subfamily.</text>
</comment>
<keyword evidence="4" id="KW-0723">Serine/threonine-protein kinase</keyword>
<dbReference type="GO" id="GO:0040019">
    <property type="term" value="P:positive regulation of embryonic development"/>
    <property type="evidence" value="ECO:0007669"/>
    <property type="project" value="UniProtKB-ARBA"/>
</dbReference>
<dbReference type="GO" id="GO:0007346">
    <property type="term" value="P:regulation of mitotic cell cycle"/>
    <property type="evidence" value="ECO:0007669"/>
    <property type="project" value="TreeGrafter"/>
</dbReference>
<dbReference type="EC" id="2.7.11.22" evidence="3"/>
<dbReference type="FunFam" id="1.10.510.10:FF:000533">
    <property type="entry name" value="cyclin-dependent kinase 10"/>
    <property type="match status" value="1"/>
</dbReference>
<evidence type="ECO:0000313" key="14">
    <source>
        <dbReference type="Proteomes" id="UP000835052"/>
    </source>
</evidence>
<dbReference type="SUPFAM" id="SSF56112">
    <property type="entry name" value="Protein kinase-like (PK-like)"/>
    <property type="match status" value="1"/>
</dbReference>
<dbReference type="PANTHER" id="PTHR24056">
    <property type="entry name" value="CELL DIVISION PROTEIN KINASE"/>
    <property type="match status" value="1"/>
</dbReference>
<dbReference type="InterPro" id="IPR008271">
    <property type="entry name" value="Ser/Thr_kinase_AS"/>
</dbReference>
<dbReference type="GO" id="GO:0005524">
    <property type="term" value="F:ATP binding"/>
    <property type="evidence" value="ECO:0007669"/>
    <property type="project" value="UniProtKB-KW"/>
</dbReference>
<feature type="compositionally biased region" description="Basic residues" evidence="11">
    <location>
        <begin position="59"/>
        <end position="68"/>
    </location>
</feature>
<comment type="subcellular location">
    <subcellularLocation>
        <location evidence="1">Nucleus</location>
    </subcellularLocation>
</comment>
<evidence type="ECO:0000259" key="12">
    <source>
        <dbReference type="PROSITE" id="PS50011"/>
    </source>
</evidence>
<dbReference type="CDD" id="cd07843">
    <property type="entry name" value="STKc_CDC2L1"/>
    <property type="match status" value="1"/>
</dbReference>
<dbReference type="InterPro" id="IPR011009">
    <property type="entry name" value="Kinase-like_dom_sf"/>
</dbReference>
<dbReference type="InterPro" id="IPR050108">
    <property type="entry name" value="CDK"/>
</dbReference>
<dbReference type="FunFam" id="3.30.200.20:FF:000054">
    <property type="entry name" value="Cyclin-dependent kinase 11B"/>
    <property type="match status" value="1"/>
</dbReference>
<name>A0A8S1HDE7_9PELO</name>
<evidence type="ECO:0000256" key="11">
    <source>
        <dbReference type="SAM" id="MobiDB-lite"/>
    </source>
</evidence>
<dbReference type="AlphaFoldDB" id="A0A8S1HDE7"/>
<evidence type="ECO:0000256" key="7">
    <source>
        <dbReference type="ARBA" id="ARBA00022777"/>
    </source>
</evidence>
<dbReference type="Gene3D" id="1.10.510.10">
    <property type="entry name" value="Transferase(Phosphotransferase) domain 1"/>
    <property type="match status" value="1"/>
</dbReference>
<dbReference type="EMBL" id="CAJGYM010000028">
    <property type="protein sequence ID" value="CAD6192481.1"/>
    <property type="molecule type" value="Genomic_DNA"/>
</dbReference>
<proteinExistence type="inferred from homology"/>
<feature type="region of interest" description="Disordered" evidence="11">
    <location>
        <begin position="1"/>
        <end position="333"/>
    </location>
</feature>
<dbReference type="InterPro" id="IPR045267">
    <property type="entry name" value="CDK11/PITSLRE_STKc"/>
</dbReference>
<gene>
    <name evidence="13" type="ORF">CAUJ_LOCUS8400</name>
</gene>
<protein>
    <recommendedName>
        <fullName evidence="3">cyclin-dependent kinase</fullName>
        <ecNumber evidence="3">2.7.11.22</ecNumber>
    </recommendedName>
</protein>
<feature type="compositionally biased region" description="Basic residues" evidence="11">
    <location>
        <begin position="176"/>
        <end position="189"/>
    </location>
</feature>
<evidence type="ECO:0000256" key="6">
    <source>
        <dbReference type="ARBA" id="ARBA00022741"/>
    </source>
</evidence>
<dbReference type="Proteomes" id="UP000835052">
    <property type="component" value="Unassembled WGS sequence"/>
</dbReference>
<dbReference type="GO" id="GO:0004693">
    <property type="term" value="F:cyclin-dependent protein serine/threonine kinase activity"/>
    <property type="evidence" value="ECO:0007669"/>
    <property type="project" value="UniProtKB-EC"/>
</dbReference>
<feature type="compositionally biased region" description="Basic and acidic residues" evidence="11">
    <location>
        <begin position="216"/>
        <end position="251"/>
    </location>
</feature>
<feature type="compositionally biased region" description="Acidic residues" evidence="11">
    <location>
        <begin position="312"/>
        <end position="329"/>
    </location>
</feature>
<feature type="compositionally biased region" description="Low complexity" evidence="11">
    <location>
        <begin position="17"/>
        <end position="29"/>
    </location>
</feature>
<dbReference type="PROSITE" id="PS50011">
    <property type="entry name" value="PROTEIN_KINASE_DOM"/>
    <property type="match status" value="1"/>
</dbReference>
<feature type="compositionally biased region" description="Basic and acidic residues" evidence="11">
    <location>
        <begin position="30"/>
        <end position="58"/>
    </location>
</feature>
<evidence type="ECO:0000256" key="8">
    <source>
        <dbReference type="ARBA" id="ARBA00022840"/>
    </source>
</evidence>
<dbReference type="GO" id="GO:0005634">
    <property type="term" value="C:nucleus"/>
    <property type="evidence" value="ECO:0007669"/>
    <property type="project" value="UniProtKB-SubCell"/>
</dbReference>
<feature type="compositionally biased region" description="Basic residues" evidence="11">
    <location>
        <begin position="204"/>
        <end position="215"/>
    </location>
</feature>
<evidence type="ECO:0000256" key="5">
    <source>
        <dbReference type="ARBA" id="ARBA00022679"/>
    </source>
</evidence>
<evidence type="ECO:0000256" key="10">
    <source>
        <dbReference type="ARBA" id="ARBA00048367"/>
    </source>
</evidence>
<comment type="caution">
    <text evidence="13">The sequence shown here is derived from an EMBL/GenBank/DDBJ whole genome shotgun (WGS) entry which is preliminary data.</text>
</comment>